<gene>
    <name evidence="1" type="ORF">F1609_28455</name>
</gene>
<comment type="caution">
    <text evidence="1">The sequence shown here is derived from an EMBL/GenBank/DDBJ whole genome shotgun (WGS) entry which is preliminary data.</text>
</comment>
<organism evidence="1 2">
    <name type="scientific">Massilia aquatica</name>
    <dbReference type="NCBI Taxonomy" id="2609000"/>
    <lineage>
        <taxon>Bacteria</taxon>
        <taxon>Pseudomonadati</taxon>
        <taxon>Pseudomonadota</taxon>
        <taxon>Betaproteobacteria</taxon>
        <taxon>Burkholderiales</taxon>
        <taxon>Oxalobacteraceae</taxon>
        <taxon>Telluria group</taxon>
        <taxon>Massilia</taxon>
    </lineage>
</organism>
<dbReference type="EMBL" id="VVIW01000026">
    <property type="protein sequence ID" value="NHZ44067.1"/>
    <property type="molecule type" value="Genomic_DNA"/>
</dbReference>
<protein>
    <submittedName>
        <fullName evidence="1">Excisionase</fullName>
    </submittedName>
</protein>
<proteinExistence type="predicted"/>
<dbReference type="RefSeq" id="WP_167080403.1">
    <property type="nucleotide sequence ID" value="NZ_VVIW01000026.1"/>
</dbReference>
<evidence type="ECO:0000313" key="1">
    <source>
        <dbReference type="EMBL" id="NHZ44067.1"/>
    </source>
</evidence>
<reference evidence="1 2" key="1">
    <citation type="submission" date="2019-09" db="EMBL/GenBank/DDBJ databases">
        <title>Taxonomy of Antarctic Massilia spp.: description of Massilia rubra sp. nov., Massilia aquatica sp. nov., Massilia mucilaginosa sp. nov., Massilia frigida sp. nov. isolated from streams, lakes and regoliths.</title>
        <authorList>
            <person name="Holochova P."/>
            <person name="Sedlacek I."/>
            <person name="Kralova S."/>
            <person name="Maslanova I."/>
            <person name="Busse H.-J."/>
            <person name="Stankova E."/>
            <person name="Vrbovska V."/>
            <person name="Kovarovic V."/>
            <person name="Bartak M."/>
            <person name="Svec P."/>
            <person name="Pantucek R."/>
        </authorList>
    </citation>
    <scope>NUCLEOTIDE SEQUENCE [LARGE SCALE GENOMIC DNA]</scope>
    <source>
        <strain evidence="1 2">CCM 8693</strain>
    </source>
</reference>
<name>A0ABX0MAL4_9BURK</name>
<keyword evidence="2" id="KW-1185">Reference proteome</keyword>
<accession>A0ABX0MAL4</accession>
<sequence>MSYPVQWVKLKKYVELTGDSAASVHARRRAGKWLDGTQCKVVDDMLWINLGAAEKWIEMWGSPSRAQA</sequence>
<dbReference type="Proteomes" id="UP000819052">
    <property type="component" value="Unassembled WGS sequence"/>
</dbReference>
<evidence type="ECO:0000313" key="2">
    <source>
        <dbReference type="Proteomes" id="UP000819052"/>
    </source>
</evidence>